<feature type="domain" description="MacB-like periplasmic core" evidence="9">
    <location>
        <begin position="20"/>
        <end position="244"/>
    </location>
</feature>
<comment type="caution">
    <text evidence="10">The sequence shown here is derived from an EMBL/GenBank/DDBJ whole genome shotgun (WGS) entry which is preliminary data.</text>
</comment>
<dbReference type="InterPro" id="IPR003838">
    <property type="entry name" value="ABC3_permease_C"/>
</dbReference>
<dbReference type="EMBL" id="JBHTIT010000001">
    <property type="protein sequence ID" value="MFD0950244.1"/>
    <property type="molecule type" value="Genomic_DNA"/>
</dbReference>
<comment type="similarity">
    <text evidence="6">Belongs to the ABC-4 integral membrane protein family.</text>
</comment>
<sequence length="406" mass="43493">MWWLMLREALLALKANRLRSFLTMLGMIIGVGAVIAMLAIGQGVQTRVNDSIKSMGSNLFIILPGATSANGVRSGYGSAPSLTVNDASALREITGVASAAPVVQSSSQVIYGAQNWNTYVVGSNADYFTLRDWTVTSGYAFDQPEIQSAAQVAVIGKKVASNLFGNEDPIGETLRIRNLPFQVIGVLGSKGQSLDGRDQDDTIVIPITTAQRKLFGNRFRNSVRMIMVQATSEEAMPRVERDLRINLRQRHRLSNDAEDDFTLQNLTALANTAAETTAILSLLLGAIAGISLLVGGIGIMNIMLVSVTERTREIGIRMAIGARPNAIRLQFLLEAVVISLVGCIIGVAVGIGIALSVALIFDLLVIVTLSSLLLAFGVAGAIGIFFGYYPANRAAKLRPIEALRFQ</sequence>
<feature type="domain" description="ABC3 transporter permease C-terminal" evidence="8">
    <location>
        <begin position="286"/>
        <end position="398"/>
    </location>
</feature>
<feature type="transmembrane region" description="Helical" evidence="7">
    <location>
        <begin position="329"/>
        <end position="357"/>
    </location>
</feature>
<dbReference type="Pfam" id="PF12704">
    <property type="entry name" value="MacB_PCD"/>
    <property type="match status" value="1"/>
</dbReference>
<dbReference type="Pfam" id="PF02687">
    <property type="entry name" value="FtsX"/>
    <property type="match status" value="1"/>
</dbReference>
<evidence type="ECO:0000313" key="11">
    <source>
        <dbReference type="Proteomes" id="UP001597044"/>
    </source>
</evidence>
<evidence type="ECO:0000256" key="3">
    <source>
        <dbReference type="ARBA" id="ARBA00022692"/>
    </source>
</evidence>
<comment type="subcellular location">
    <subcellularLocation>
        <location evidence="1">Cell membrane</location>
        <topology evidence="1">Multi-pass membrane protein</topology>
    </subcellularLocation>
</comment>
<evidence type="ECO:0000259" key="9">
    <source>
        <dbReference type="Pfam" id="PF12704"/>
    </source>
</evidence>
<proteinExistence type="inferred from homology"/>
<evidence type="ECO:0000313" key="10">
    <source>
        <dbReference type="EMBL" id="MFD0950244.1"/>
    </source>
</evidence>
<keyword evidence="3 7" id="KW-0812">Transmembrane</keyword>
<organism evidence="10 11">
    <name type="scientific">Paraperlucidibaca wandonensis</name>
    <dbReference type="NCBI Taxonomy" id="1268273"/>
    <lineage>
        <taxon>Bacteria</taxon>
        <taxon>Pseudomonadati</taxon>
        <taxon>Pseudomonadota</taxon>
        <taxon>Gammaproteobacteria</taxon>
        <taxon>Moraxellales</taxon>
        <taxon>Moraxellaceae</taxon>
        <taxon>Paraperlucidibaca</taxon>
    </lineage>
</organism>
<evidence type="ECO:0000256" key="5">
    <source>
        <dbReference type="ARBA" id="ARBA00023136"/>
    </source>
</evidence>
<evidence type="ECO:0000256" key="1">
    <source>
        <dbReference type="ARBA" id="ARBA00004651"/>
    </source>
</evidence>
<evidence type="ECO:0000259" key="8">
    <source>
        <dbReference type="Pfam" id="PF02687"/>
    </source>
</evidence>
<dbReference type="Proteomes" id="UP001597044">
    <property type="component" value="Unassembled WGS sequence"/>
</dbReference>
<evidence type="ECO:0000256" key="2">
    <source>
        <dbReference type="ARBA" id="ARBA00022475"/>
    </source>
</evidence>
<keyword evidence="4 7" id="KW-1133">Transmembrane helix</keyword>
<accession>A0ABW3HID4</accession>
<protein>
    <submittedName>
        <fullName evidence="10">ABC transporter permease</fullName>
    </submittedName>
</protein>
<dbReference type="RefSeq" id="WP_379070755.1">
    <property type="nucleotide sequence ID" value="NZ_JBHTIT010000001.1"/>
</dbReference>
<gene>
    <name evidence="10" type="ORF">ACFQ0F_07575</name>
</gene>
<feature type="transmembrane region" description="Helical" evidence="7">
    <location>
        <begin position="363"/>
        <end position="389"/>
    </location>
</feature>
<dbReference type="InterPro" id="IPR050250">
    <property type="entry name" value="Macrolide_Exporter_MacB"/>
</dbReference>
<keyword evidence="5 7" id="KW-0472">Membrane</keyword>
<dbReference type="PANTHER" id="PTHR30572:SF4">
    <property type="entry name" value="ABC TRANSPORTER PERMEASE YTRF"/>
    <property type="match status" value="1"/>
</dbReference>
<evidence type="ECO:0000256" key="7">
    <source>
        <dbReference type="SAM" id="Phobius"/>
    </source>
</evidence>
<dbReference type="InterPro" id="IPR025857">
    <property type="entry name" value="MacB_PCD"/>
</dbReference>
<dbReference type="PANTHER" id="PTHR30572">
    <property type="entry name" value="MEMBRANE COMPONENT OF TRANSPORTER-RELATED"/>
    <property type="match status" value="1"/>
</dbReference>
<reference evidence="11" key="1">
    <citation type="journal article" date="2019" name="Int. J. Syst. Evol. Microbiol.">
        <title>The Global Catalogue of Microorganisms (GCM) 10K type strain sequencing project: providing services to taxonomists for standard genome sequencing and annotation.</title>
        <authorList>
            <consortium name="The Broad Institute Genomics Platform"/>
            <consortium name="The Broad Institute Genome Sequencing Center for Infectious Disease"/>
            <person name="Wu L."/>
            <person name="Ma J."/>
        </authorList>
    </citation>
    <scope>NUCLEOTIDE SEQUENCE [LARGE SCALE GENOMIC DNA]</scope>
    <source>
        <strain evidence="11">CCUG 63419</strain>
    </source>
</reference>
<evidence type="ECO:0000256" key="6">
    <source>
        <dbReference type="ARBA" id="ARBA00038076"/>
    </source>
</evidence>
<evidence type="ECO:0000256" key="4">
    <source>
        <dbReference type="ARBA" id="ARBA00022989"/>
    </source>
</evidence>
<keyword evidence="2" id="KW-1003">Cell membrane</keyword>
<feature type="transmembrane region" description="Helical" evidence="7">
    <location>
        <begin position="279"/>
        <end position="308"/>
    </location>
</feature>
<keyword evidence="11" id="KW-1185">Reference proteome</keyword>
<name>A0ABW3HID4_9GAMM</name>
<feature type="transmembrane region" description="Helical" evidence="7">
    <location>
        <begin position="21"/>
        <end position="41"/>
    </location>
</feature>